<protein>
    <submittedName>
        <fullName evidence="1">Uncharacterized protein</fullName>
    </submittedName>
</protein>
<evidence type="ECO:0000313" key="2">
    <source>
        <dbReference type="Proteomes" id="UP000799423"/>
    </source>
</evidence>
<accession>A0A6A7ASV7</accession>
<dbReference type="EMBL" id="MU006335">
    <property type="protein sequence ID" value="KAF2846400.1"/>
    <property type="molecule type" value="Genomic_DNA"/>
</dbReference>
<sequence>MWFVAGVLPVPVILHKRPPVRPNRMFGRAVTPLLRTPSEVRLCFCLYTICVMQPLRILHSRRYTPGVCNKDYSSLPPAQEINIVEREHGISRILHCRPRRWLGTKQGTKDYEYRRRLPKGCLV</sequence>
<dbReference type="AlphaFoldDB" id="A0A6A7ASV7"/>
<name>A0A6A7ASV7_9PLEO</name>
<gene>
    <name evidence="1" type="ORF">T440DRAFT_229122</name>
</gene>
<reference evidence="1" key="1">
    <citation type="submission" date="2020-01" db="EMBL/GenBank/DDBJ databases">
        <authorList>
            <consortium name="DOE Joint Genome Institute"/>
            <person name="Haridas S."/>
            <person name="Albert R."/>
            <person name="Binder M."/>
            <person name="Bloem J."/>
            <person name="Labutti K."/>
            <person name="Salamov A."/>
            <person name="Andreopoulos B."/>
            <person name="Baker S.E."/>
            <person name="Barry K."/>
            <person name="Bills G."/>
            <person name="Bluhm B.H."/>
            <person name="Cannon C."/>
            <person name="Castanera R."/>
            <person name="Culley D.E."/>
            <person name="Daum C."/>
            <person name="Ezra D."/>
            <person name="Gonzalez J.B."/>
            <person name="Henrissat B."/>
            <person name="Kuo A."/>
            <person name="Liang C."/>
            <person name="Lipzen A."/>
            <person name="Lutzoni F."/>
            <person name="Magnuson J."/>
            <person name="Mondo S."/>
            <person name="Nolan M."/>
            <person name="Ohm R."/>
            <person name="Pangilinan J."/>
            <person name="Park H.-J."/>
            <person name="Ramirez L."/>
            <person name="Alfaro M."/>
            <person name="Sun H."/>
            <person name="Tritt A."/>
            <person name="Yoshinaga Y."/>
            <person name="Zwiers L.-H."/>
            <person name="Turgeon B.G."/>
            <person name="Goodwin S.B."/>
            <person name="Spatafora J.W."/>
            <person name="Crous P.W."/>
            <person name="Grigoriev I.V."/>
        </authorList>
    </citation>
    <scope>NUCLEOTIDE SEQUENCE</scope>
    <source>
        <strain evidence="1">IPT5</strain>
    </source>
</reference>
<evidence type="ECO:0000313" key="1">
    <source>
        <dbReference type="EMBL" id="KAF2846400.1"/>
    </source>
</evidence>
<keyword evidence="2" id="KW-1185">Reference proteome</keyword>
<organism evidence="1 2">
    <name type="scientific">Plenodomus tracheiphilus IPT5</name>
    <dbReference type="NCBI Taxonomy" id="1408161"/>
    <lineage>
        <taxon>Eukaryota</taxon>
        <taxon>Fungi</taxon>
        <taxon>Dikarya</taxon>
        <taxon>Ascomycota</taxon>
        <taxon>Pezizomycotina</taxon>
        <taxon>Dothideomycetes</taxon>
        <taxon>Pleosporomycetidae</taxon>
        <taxon>Pleosporales</taxon>
        <taxon>Pleosporineae</taxon>
        <taxon>Leptosphaeriaceae</taxon>
        <taxon>Plenodomus</taxon>
    </lineage>
</organism>
<proteinExistence type="predicted"/>
<dbReference type="Proteomes" id="UP000799423">
    <property type="component" value="Unassembled WGS sequence"/>
</dbReference>